<protein>
    <submittedName>
        <fullName evidence="1">Uncharacterized protein</fullName>
    </submittedName>
</protein>
<name>A0A6N8GIN1_9MICC</name>
<dbReference type="RefSeq" id="WP_156267058.1">
    <property type="nucleotide sequence ID" value="NZ_WOGU01000002.1"/>
</dbReference>
<dbReference type="Proteomes" id="UP000436989">
    <property type="component" value="Unassembled WGS sequence"/>
</dbReference>
<sequence length="271" mass="29626">MLTFAGGMVGGALEGRFGPDVQAAVNQHTRIGEPVVANPFVRPQSGDMWLPNATLKPDDVADLAATEPNGQAVKLAQRGAVLFGDRKMELTLVGNRPDQVRVVDIRPESTCSDFGDGTLFQLVPHGGGVPSTERLFINVEDPNAPAMGFDPDVLNKPGGADGVDLSKGTPYFNNKSITLKRNEQQFLLVELRSETKWCSFDLVMTVEEANGERMEQRVLGEGNEMTIAPDIWWMVEDRLDTTESYMGGELCDRLQAVPRDENGELTAKPCY</sequence>
<comment type="caution">
    <text evidence="1">The sequence shown here is derived from an EMBL/GenBank/DDBJ whole genome shotgun (WGS) entry which is preliminary data.</text>
</comment>
<evidence type="ECO:0000313" key="2">
    <source>
        <dbReference type="Proteomes" id="UP000436989"/>
    </source>
</evidence>
<proteinExistence type="predicted"/>
<dbReference type="AlphaFoldDB" id="A0A6N8GIN1"/>
<accession>A0A6N8GIN1</accession>
<keyword evidence="2" id="KW-1185">Reference proteome</keyword>
<gene>
    <name evidence="1" type="ORF">GMA12_02980</name>
</gene>
<evidence type="ECO:0000313" key="1">
    <source>
        <dbReference type="EMBL" id="MUN62117.1"/>
    </source>
</evidence>
<dbReference type="EMBL" id="WOGU01000002">
    <property type="protein sequence ID" value="MUN62117.1"/>
    <property type="molecule type" value="Genomic_DNA"/>
</dbReference>
<reference evidence="1 2" key="1">
    <citation type="submission" date="2019-12" db="EMBL/GenBank/DDBJ databases">
        <authorList>
            <person name="Shi Y."/>
        </authorList>
    </citation>
    <scope>NUCLEOTIDE SEQUENCE [LARGE SCALE GENOMIC DNA]</scope>
    <source>
        <strain evidence="1 2">JCM 17929</strain>
    </source>
</reference>
<organism evidence="1 2">
    <name type="scientific">Kocuria sediminis</name>
    <dbReference type="NCBI Taxonomy" id="1038857"/>
    <lineage>
        <taxon>Bacteria</taxon>
        <taxon>Bacillati</taxon>
        <taxon>Actinomycetota</taxon>
        <taxon>Actinomycetes</taxon>
        <taxon>Micrococcales</taxon>
        <taxon>Micrococcaceae</taxon>
        <taxon>Kocuria</taxon>
    </lineage>
</organism>